<gene>
    <name evidence="1" type="ORF">P4706_27965</name>
</gene>
<dbReference type="AlphaFoldDB" id="A0AAW9NKX7"/>
<sequence length="108" mass="11532">MSSLFGGIGGVLGSGMKAARVGDQIDAEVKGALSIASNTIMTLDQFDFVETQLAQFGQLLQQENPLLAQQFQNLVNQINNIQGQAKNGISQIQTSLRTIDSHTNVIQG</sequence>
<organism evidence="1 2">
    <name type="scientific">Peribacillus castrilensis</name>
    <dbReference type="NCBI Taxonomy" id="2897690"/>
    <lineage>
        <taxon>Bacteria</taxon>
        <taxon>Bacillati</taxon>
        <taxon>Bacillota</taxon>
        <taxon>Bacilli</taxon>
        <taxon>Bacillales</taxon>
        <taxon>Bacillaceae</taxon>
        <taxon>Peribacillus</taxon>
    </lineage>
</organism>
<protein>
    <submittedName>
        <fullName evidence="1">Uncharacterized protein</fullName>
    </submittedName>
</protein>
<proteinExistence type="predicted"/>
<evidence type="ECO:0000313" key="1">
    <source>
        <dbReference type="EMBL" id="MEC0276829.1"/>
    </source>
</evidence>
<name>A0AAW9NKX7_9BACI</name>
<comment type="caution">
    <text evidence="1">The sequence shown here is derived from an EMBL/GenBank/DDBJ whole genome shotgun (WGS) entry which is preliminary data.</text>
</comment>
<evidence type="ECO:0000313" key="2">
    <source>
        <dbReference type="Proteomes" id="UP001307168"/>
    </source>
</evidence>
<dbReference type="EMBL" id="JARNBH010000042">
    <property type="protein sequence ID" value="MEC0276829.1"/>
    <property type="molecule type" value="Genomic_DNA"/>
</dbReference>
<dbReference type="Proteomes" id="UP001307168">
    <property type="component" value="Unassembled WGS sequence"/>
</dbReference>
<accession>A0AAW9NKX7</accession>
<keyword evidence="2" id="KW-1185">Reference proteome</keyword>
<reference evidence="1 2" key="1">
    <citation type="submission" date="2023-03" db="EMBL/GenBank/DDBJ databases">
        <title>Bacillus Genome Sequencing.</title>
        <authorList>
            <person name="Dunlap C."/>
        </authorList>
    </citation>
    <scope>NUCLEOTIDE SEQUENCE [LARGE SCALE GENOMIC DNA]</scope>
    <source>
        <strain evidence="1 2">B-41290</strain>
    </source>
</reference>
<dbReference type="RefSeq" id="WP_367408370.1">
    <property type="nucleotide sequence ID" value="NZ_JARNBH010000042.1"/>
</dbReference>